<protein>
    <submittedName>
        <fullName evidence="6">Helix-turn-helix domain-containing protein</fullName>
    </submittedName>
</protein>
<dbReference type="Proteomes" id="UP000489190">
    <property type="component" value="Unassembled WGS sequence"/>
</dbReference>
<dbReference type="Proteomes" id="UP000441404">
    <property type="component" value="Unassembled WGS sequence"/>
</dbReference>
<dbReference type="GO" id="GO:0000976">
    <property type="term" value="F:transcription cis-regulatory region binding"/>
    <property type="evidence" value="ECO:0007669"/>
    <property type="project" value="TreeGrafter"/>
</dbReference>
<dbReference type="PROSITE" id="PS01124">
    <property type="entry name" value="HTH_ARAC_FAMILY_2"/>
    <property type="match status" value="1"/>
</dbReference>
<dbReference type="GO" id="GO:0005829">
    <property type="term" value="C:cytosol"/>
    <property type="evidence" value="ECO:0007669"/>
    <property type="project" value="TreeGrafter"/>
</dbReference>
<evidence type="ECO:0000256" key="2">
    <source>
        <dbReference type="ARBA" id="ARBA00023125"/>
    </source>
</evidence>
<evidence type="ECO:0000259" key="4">
    <source>
        <dbReference type="PROSITE" id="PS01124"/>
    </source>
</evidence>
<organism evidence="6 8">
    <name type="scientific">Pseudomonas helleri</name>
    <dbReference type="NCBI Taxonomy" id="1608996"/>
    <lineage>
        <taxon>Bacteria</taxon>
        <taxon>Pseudomonadati</taxon>
        <taxon>Pseudomonadota</taxon>
        <taxon>Gammaproteobacteria</taxon>
        <taxon>Pseudomonadales</taxon>
        <taxon>Pseudomonadaceae</taxon>
        <taxon>Pseudomonas</taxon>
    </lineage>
</organism>
<dbReference type="InterPro" id="IPR018060">
    <property type="entry name" value="HTH_AraC"/>
</dbReference>
<dbReference type="Pfam" id="PF12625">
    <property type="entry name" value="Arabinose_bd"/>
    <property type="match status" value="1"/>
</dbReference>
<comment type="caution">
    <text evidence="6">The sequence shown here is derived from an EMBL/GenBank/DDBJ whole genome shotgun (WGS) entry which is preliminary data.</text>
</comment>
<dbReference type="Pfam" id="PF12833">
    <property type="entry name" value="HTH_18"/>
    <property type="match status" value="1"/>
</dbReference>
<evidence type="ECO:0000313" key="8">
    <source>
        <dbReference type="Proteomes" id="UP000489190"/>
    </source>
</evidence>
<evidence type="ECO:0000256" key="1">
    <source>
        <dbReference type="ARBA" id="ARBA00023015"/>
    </source>
</evidence>
<keyword evidence="3" id="KW-0804">Transcription</keyword>
<dbReference type="EMBL" id="WIWJ01000057">
    <property type="protein sequence ID" value="MQT49524.1"/>
    <property type="molecule type" value="Genomic_DNA"/>
</dbReference>
<dbReference type="GO" id="GO:0003700">
    <property type="term" value="F:DNA-binding transcription factor activity"/>
    <property type="evidence" value="ECO:0007669"/>
    <property type="project" value="InterPro"/>
</dbReference>
<proteinExistence type="predicted"/>
<accession>A0A7X2C581</accession>
<keyword evidence="2" id="KW-0238">DNA-binding</keyword>
<sequence length="351" mass="39228">MSDASRPIASRFNVPDAFWHGLKLIGLEPSVVLRQARLPVTLCIRELRDRRQVSTEEFFRLWAAVQALNPDPAAAVLLVTRLDFATLPPSSFAAFIARDYRDGLHRMARFKQLCTPERLLVNEDGQTCTVTIDWLHTPELPPNLLVDAAFATFVELGRQGTRVHITPRKVELARNDDGSPALSEFYGCPVQYGAERNALVLDVTDLDRPFPGHNPELLDMLNPALIAALAEATASASASISLQVKAALKRILASGRPELADVARELGMSERTLQRRITEDGTNFRQLMLETRQEVVRHLLSEPSIEIEEIACLLGYEDTNSFYRAFRSWEGTTPARWRASQAQQPMSSSTH</sequence>
<dbReference type="Gene3D" id="1.10.10.60">
    <property type="entry name" value="Homeodomain-like"/>
    <property type="match status" value="1"/>
</dbReference>
<evidence type="ECO:0000256" key="3">
    <source>
        <dbReference type="ARBA" id="ARBA00023163"/>
    </source>
</evidence>
<dbReference type="SUPFAM" id="SSF46689">
    <property type="entry name" value="Homeodomain-like"/>
    <property type="match status" value="1"/>
</dbReference>
<feature type="domain" description="HTH araC/xylS-type" evidence="4">
    <location>
        <begin position="242"/>
        <end position="340"/>
    </location>
</feature>
<dbReference type="InterPro" id="IPR009057">
    <property type="entry name" value="Homeodomain-like_sf"/>
</dbReference>
<dbReference type="AlphaFoldDB" id="A0A7X2C581"/>
<dbReference type="PANTHER" id="PTHR47894">
    <property type="entry name" value="HTH-TYPE TRANSCRIPTIONAL REGULATOR GADX"/>
    <property type="match status" value="1"/>
</dbReference>
<dbReference type="RefSeq" id="WP_153330016.1">
    <property type="nucleotide sequence ID" value="NZ_WIWI01000057.1"/>
</dbReference>
<keyword evidence="1" id="KW-0805">Transcription regulation</keyword>
<dbReference type="SMART" id="SM00342">
    <property type="entry name" value="HTH_ARAC"/>
    <property type="match status" value="1"/>
</dbReference>
<dbReference type="InterPro" id="IPR032687">
    <property type="entry name" value="AraC-type_N"/>
</dbReference>
<gene>
    <name evidence="6" type="ORF">GHO39_19440</name>
    <name evidence="5" type="ORF">GHO40_22750</name>
</gene>
<dbReference type="PANTHER" id="PTHR47894:SF1">
    <property type="entry name" value="HTH-TYPE TRANSCRIPTIONAL REGULATOR VQSM"/>
    <property type="match status" value="1"/>
</dbReference>
<dbReference type="EMBL" id="WIWI01000057">
    <property type="protein sequence ID" value="MQT91295.1"/>
    <property type="molecule type" value="Genomic_DNA"/>
</dbReference>
<evidence type="ECO:0000313" key="6">
    <source>
        <dbReference type="EMBL" id="MQT91295.1"/>
    </source>
</evidence>
<evidence type="ECO:0000313" key="7">
    <source>
        <dbReference type="Proteomes" id="UP000441404"/>
    </source>
</evidence>
<name>A0A7X2C581_9PSED</name>
<evidence type="ECO:0000313" key="5">
    <source>
        <dbReference type="EMBL" id="MQT49524.1"/>
    </source>
</evidence>
<reference evidence="7 8" key="1">
    <citation type="submission" date="2019-10" db="EMBL/GenBank/DDBJ databases">
        <title>Evaluation of single-gene subtyping targets for Pseudomonas.</title>
        <authorList>
            <person name="Reichler S.J."/>
            <person name="Orsi R.H."/>
            <person name="Wiedmann M."/>
            <person name="Martin N.H."/>
            <person name="Murphy S.I."/>
        </authorList>
    </citation>
    <scope>NUCLEOTIDE SEQUENCE [LARGE SCALE GENOMIC DNA]</scope>
    <source>
        <strain evidence="6 8">FSL R10-3254</strain>
        <strain evidence="5 7">FSL R10-3257</strain>
    </source>
</reference>